<dbReference type="Pfam" id="PF23286">
    <property type="entry name" value="LRR_13"/>
    <property type="match status" value="1"/>
</dbReference>
<dbReference type="Gene3D" id="3.80.10.10">
    <property type="entry name" value="Ribonuclease Inhibitor"/>
    <property type="match status" value="1"/>
</dbReference>
<dbReference type="InParanoid" id="A0A7N2LLW5"/>
<dbReference type="InterPro" id="IPR032675">
    <property type="entry name" value="LRR_dom_sf"/>
</dbReference>
<evidence type="ECO:0000313" key="7">
    <source>
        <dbReference type="Proteomes" id="UP000594261"/>
    </source>
</evidence>
<dbReference type="Pfam" id="PF20160">
    <property type="entry name" value="C-JID"/>
    <property type="match status" value="1"/>
</dbReference>
<evidence type="ECO:0000313" key="6">
    <source>
        <dbReference type="EnsemblPlants" id="QL05p005294:mrna"/>
    </source>
</evidence>
<evidence type="ECO:0000256" key="2">
    <source>
        <dbReference type="ARBA" id="ARBA00022737"/>
    </source>
</evidence>
<evidence type="ECO:0000259" key="4">
    <source>
        <dbReference type="Pfam" id="PF20160"/>
    </source>
</evidence>
<dbReference type="PANTHER" id="PTHR47186:SF63">
    <property type="entry name" value="C-JID DOMAIN-CONTAINING PROTEIN"/>
    <property type="match status" value="1"/>
</dbReference>
<keyword evidence="1" id="KW-0433">Leucine-rich repeat</keyword>
<evidence type="ECO:0000256" key="1">
    <source>
        <dbReference type="ARBA" id="ARBA00022614"/>
    </source>
</evidence>
<protein>
    <recommendedName>
        <fullName evidence="8">Disease resistance protein</fullName>
    </recommendedName>
</protein>
<dbReference type="AlphaFoldDB" id="A0A7N2LLW5"/>
<dbReference type="SUPFAM" id="SSF52058">
    <property type="entry name" value="L domain-like"/>
    <property type="match status" value="1"/>
</dbReference>
<dbReference type="InterPro" id="IPR045344">
    <property type="entry name" value="C-JID"/>
</dbReference>
<feature type="domain" description="C-JID" evidence="4">
    <location>
        <begin position="258"/>
        <end position="395"/>
    </location>
</feature>
<dbReference type="Gramene" id="QL05p005294:mrna">
    <property type="protein sequence ID" value="QL05p005294:mrna"/>
    <property type="gene ID" value="QL05p005294"/>
</dbReference>
<dbReference type="Proteomes" id="UP000594261">
    <property type="component" value="Chromosome 5"/>
</dbReference>
<reference evidence="6 7" key="1">
    <citation type="journal article" date="2016" name="G3 (Bethesda)">
        <title>First Draft Assembly and Annotation of the Genome of a California Endemic Oak Quercus lobata Nee (Fagaceae).</title>
        <authorList>
            <person name="Sork V.L."/>
            <person name="Fitz-Gibbon S.T."/>
            <person name="Puiu D."/>
            <person name="Crepeau M."/>
            <person name="Gugger P.F."/>
            <person name="Sherman R."/>
            <person name="Stevens K."/>
            <person name="Langley C.H."/>
            <person name="Pellegrini M."/>
            <person name="Salzberg S.L."/>
        </authorList>
    </citation>
    <scope>NUCLEOTIDE SEQUENCE [LARGE SCALE GENOMIC DNA]</scope>
    <source>
        <strain evidence="6 7">cv. SW786</strain>
    </source>
</reference>
<dbReference type="EnsemblPlants" id="QL05p005294:mrna">
    <property type="protein sequence ID" value="QL05p005294:mrna"/>
    <property type="gene ID" value="QL05p005294"/>
</dbReference>
<dbReference type="InterPro" id="IPR058546">
    <property type="entry name" value="RPS4B/Roq1-like_LRR"/>
</dbReference>
<keyword evidence="2" id="KW-0677">Repeat</keyword>
<dbReference type="OMA" id="THESSCC"/>
<dbReference type="PANTHER" id="PTHR47186">
    <property type="entry name" value="LEUCINE-RICH REPEAT-CONTAINING PROTEIN 57"/>
    <property type="match status" value="1"/>
</dbReference>
<reference evidence="6" key="2">
    <citation type="submission" date="2021-01" db="UniProtKB">
        <authorList>
            <consortium name="EnsemblPlants"/>
        </authorList>
    </citation>
    <scope>IDENTIFICATION</scope>
</reference>
<organism evidence="6 7">
    <name type="scientific">Quercus lobata</name>
    <name type="common">Valley oak</name>
    <dbReference type="NCBI Taxonomy" id="97700"/>
    <lineage>
        <taxon>Eukaryota</taxon>
        <taxon>Viridiplantae</taxon>
        <taxon>Streptophyta</taxon>
        <taxon>Embryophyta</taxon>
        <taxon>Tracheophyta</taxon>
        <taxon>Spermatophyta</taxon>
        <taxon>Magnoliopsida</taxon>
        <taxon>eudicotyledons</taxon>
        <taxon>Gunneridae</taxon>
        <taxon>Pentapetalae</taxon>
        <taxon>rosids</taxon>
        <taxon>fabids</taxon>
        <taxon>Fagales</taxon>
        <taxon>Fagaceae</taxon>
        <taxon>Quercus</taxon>
    </lineage>
</organism>
<name>A0A7N2LLW5_QUELO</name>
<sequence length="423" mass="47922">MTTRMESLTTLSLCGCSKIRKIPEFEGILKSLSKLNLSETAIEELPSSIECLTALTLLDLRNCENLYYLPSNMSSLKSLEKLVLSGCLQLANLPENIWEINCLKELDLSRTGLRQPFERNFSTLSWLFSQKQLNLSRFSVLEGIRLNIGLVSSSSLKYLTLSWTKFVTLPATINQLSKLETLDMRQCDQLRELPELPSTAPKCIKPPLLLGQHDESKGEVAFTILNRYLQGLLCRKTEYETYTKRKEDRSRTEFQLIIPGSKIPQWLTHRSVENSISIELPPNWCNSRWMGFTLCACLYASYMPTTVEVFGKTSSLRARVIALGDMPHSHCVSEIFFGMTLGVAHICLLYLSREDWFATGWNGECSQIEVVFETTNPSLVPQKCGVSLIYEQDVEEFNQSIAQCRNGRVITYEGSAGNKFKIS</sequence>
<dbReference type="EMBL" id="LRBV02000005">
    <property type="status" value="NOT_ANNOTATED_CDS"/>
    <property type="molecule type" value="Genomic_DNA"/>
</dbReference>
<evidence type="ECO:0008006" key="8">
    <source>
        <dbReference type="Google" id="ProtNLM"/>
    </source>
</evidence>
<accession>A0A7N2LLW5</accession>
<proteinExistence type="predicted"/>
<evidence type="ECO:0000259" key="5">
    <source>
        <dbReference type="Pfam" id="PF23286"/>
    </source>
</evidence>
<evidence type="ECO:0000256" key="3">
    <source>
        <dbReference type="ARBA" id="ARBA00022821"/>
    </source>
</evidence>
<feature type="domain" description="Disease resistance protein RPS4B/Roq1-like leucine-rich repeats" evidence="5">
    <location>
        <begin position="6"/>
        <end position="91"/>
    </location>
</feature>
<keyword evidence="3" id="KW-0611">Plant defense</keyword>
<keyword evidence="7" id="KW-1185">Reference proteome</keyword>